<evidence type="ECO:0000256" key="8">
    <source>
        <dbReference type="ARBA" id="ARBA00023319"/>
    </source>
</evidence>
<dbReference type="Proteomes" id="UP000472268">
    <property type="component" value="Chromosome 14"/>
</dbReference>
<dbReference type="GO" id="GO:0005886">
    <property type="term" value="C:plasma membrane"/>
    <property type="evidence" value="ECO:0007669"/>
    <property type="project" value="UniProtKB-SubCell"/>
</dbReference>
<keyword evidence="6" id="KW-0391">Immunity</keyword>
<sequence length="150" mass="16762">MVLGNYLSFLFSVSGSMASYVLIQPSSVSVTLSQTARITCGVNNIGSRCAYWYQQKPGQAPVRVIYKDSERPSGIPDRFSGSSSSKSVTLTINGAHAEDEADYYCQSYDINRKISLKREDKQPFSNFKPYKTGHPYTSNSQRRHLDSGKR</sequence>
<dbReference type="InterPro" id="IPR050150">
    <property type="entry name" value="IgV_Light_Chain"/>
</dbReference>
<dbReference type="InterPro" id="IPR013106">
    <property type="entry name" value="Ig_V-set"/>
</dbReference>
<protein>
    <recommendedName>
        <fullName evidence="11">Ig-like domain-containing protein</fullName>
    </recommendedName>
</protein>
<evidence type="ECO:0000256" key="5">
    <source>
        <dbReference type="ARBA" id="ARBA00022729"/>
    </source>
</evidence>
<feature type="chain" id="PRO_5025393815" description="Ig-like domain-containing protein" evidence="10">
    <location>
        <begin position="19"/>
        <end position="150"/>
    </location>
</feature>
<organism evidence="12 13">
    <name type="scientific">Suricata suricatta</name>
    <name type="common">Meerkat</name>
    <dbReference type="NCBI Taxonomy" id="37032"/>
    <lineage>
        <taxon>Eukaryota</taxon>
        <taxon>Metazoa</taxon>
        <taxon>Chordata</taxon>
        <taxon>Craniata</taxon>
        <taxon>Vertebrata</taxon>
        <taxon>Euteleostomi</taxon>
        <taxon>Mammalia</taxon>
        <taxon>Eutheria</taxon>
        <taxon>Laurasiatheria</taxon>
        <taxon>Carnivora</taxon>
        <taxon>Feliformia</taxon>
        <taxon>Herpestidae</taxon>
        <taxon>Suricata</taxon>
    </lineage>
</organism>
<keyword evidence="4" id="KW-0964">Secreted</keyword>
<dbReference type="Ensembl" id="ENSSSUT00005026283.1">
    <property type="protein sequence ID" value="ENSSSUP00005022943.1"/>
    <property type="gene ID" value="ENSSSUG00005014902.1"/>
</dbReference>
<dbReference type="InterPro" id="IPR013783">
    <property type="entry name" value="Ig-like_fold"/>
</dbReference>
<evidence type="ECO:0000256" key="10">
    <source>
        <dbReference type="SAM" id="SignalP"/>
    </source>
</evidence>
<dbReference type="InterPro" id="IPR003599">
    <property type="entry name" value="Ig_sub"/>
</dbReference>
<evidence type="ECO:0000259" key="11">
    <source>
        <dbReference type="PROSITE" id="PS50835"/>
    </source>
</evidence>
<reference evidence="12" key="3">
    <citation type="submission" date="2025-09" db="UniProtKB">
        <authorList>
            <consortium name="Ensembl"/>
        </authorList>
    </citation>
    <scope>IDENTIFICATION</scope>
</reference>
<dbReference type="Gene3D" id="2.60.40.10">
    <property type="entry name" value="Immunoglobulins"/>
    <property type="match status" value="1"/>
</dbReference>
<dbReference type="InterPro" id="IPR036179">
    <property type="entry name" value="Ig-like_dom_sf"/>
</dbReference>
<dbReference type="OMA" id="TGHPYTS"/>
<reference evidence="12 13" key="1">
    <citation type="submission" date="2019-05" db="EMBL/GenBank/DDBJ databases">
        <title>A Chromosome-scale Meerkat (S. suricatta) Genome Assembly.</title>
        <authorList>
            <person name="Dudchenko O."/>
            <person name="Lieberman Aiden E."/>
            <person name="Tung J."/>
            <person name="Barreiro L.B."/>
            <person name="Clutton-Brock T.H."/>
        </authorList>
    </citation>
    <scope>NUCLEOTIDE SEQUENCE [LARGE SCALE GENOMIC DNA]</scope>
</reference>
<proteinExistence type="predicted"/>
<evidence type="ECO:0000256" key="2">
    <source>
        <dbReference type="ARBA" id="ARBA00004613"/>
    </source>
</evidence>
<name>A0A673UBP7_SURSU</name>
<accession>A0A673UBP7</accession>
<dbReference type="GO" id="GO:0005576">
    <property type="term" value="C:extracellular region"/>
    <property type="evidence" value="ECO:0007669"/>
    <property type="project" value="UniProtKB-SubCell"/>
</dbReference>
<evidence type="ECO:0000313" key="13">
    <source>
        <dbReference type="Proteomes" id="UP000472268"/>
    </source>
</evidence>
<evidence type="ECO:0000313" key="12">
    <source>
        <dbReference type="Ensembl" id="ENSSSUP00005022943.1"/>
    </source>
</evidence>
<evidence type="ECO:0000256" key="1">
    <source>
        <dbReference type="ARBA" id="ARBA00004236"/>
    </source>
</evidence>
<evidence type="ECO:0000256" key="4">
    <source>
        <dbReference type="ARBA" id="ARBA00022525"/>
    </source>
</evidence>
<evidence type="ECO:0000256" key="3">
    <source>
        <dbReference type="ARBA" id="ARBA00022475"/>
    </source>
</evidence>
<evidence type="ECO:0000256" key="6">
    <source>
        <dbReference type="ARBA" id="ARBA00022859"/>
    </source>
</evidence>
<feature type="domain" description="Ig-like" evidence="11">
    <location>
        <begin position="19"/>
        <end position="115"/>
    </location>
</feature>
<dbReference type="SUPFAM" id="SSF48726">
    <property type="entry name" value="Immunoglobulin"/>
    <property type="match status" value="1"/>
</dbReference>
<keyword evidence="7" id="KW-0472">Membrane</keyword>
<keyword evidence="3" id="KW-1003">Cell membrane</keyword>
<dbReference type="SMART" id="SM00409">
    <property type="entry name" value="IG"/>
    <property type="match status" value="1"/>
</dbReference>
<feature type="region of interest" description="Disordered" evidence="9">
    <location>
        <begin position="121"/>
        <end position="150"/>
    </location>
</feature>
<evidence type="ECO:0000256" key="7">
    <source>
        <dbReference type="ARBA" id="ARBA00023136"/>
    </source>
</evidence>
<keyword evidence="13" id="KW-1185">Reference proteome</keyword>
<keyword evidence="8" id="KW-0393">Immunoglobulin domain</keyword>
<dbReference type="AlphaFoldDB" id="A0A673UBP7"/>
<dbReference type="InterPro" id="IPR007110">
    <property type="entry name" value="Ig-like_dom"/>
</dbReference>
<keyword evidence="5 10" id="KW-0732">Signal</keyword>
<evidence type="ECO:0000256" key="9">
    <source>
        <dbReference type="SAM" id="MobiDB-lite"/>
    </source>
</evidence>
<dbReference type="FunFam" id="2.60.40.10:FF:000620">
    <property type="entry name" value="Immunoglobulin lambda locus"/>
    <property type="match status" value="1"/>
</dbReference>
<comment type="subcellular location">
    <subcellularLocation>
        <location evidence="1">Cell membrane</location>
    </subcellularLocation>
    <subcellularLocation>
        <location evidence="2">Secreted</location>
    </subcellularLocation>
</comment>
<dbReference type="PROSITE" id="PS50835">
    <property type="entry name" value="IG_LIKE"/>
    <property type="match status" value="1"/>
</dbReference>
<dbReference type="GO" id="GO:0002376">
    <property type="term" value="P:immune system process"/>
    <property type="evidence" value="ECO:0007669"/>
    <property type="project" value="UniProtKB-KW"/>
</dbReference>
<dbReference type="Pfam" id="PF07686">
    <property type="entry name" value="V-set"/>
    <property type="match status" value="1"/>
</dbReference>
<reference evidence="12" key="2">
    <citation type="submission" date="2025-08" db="UniProtKB">
        <authorList>
            <consortium name="Ensembl"/>
        </authorList>
    </citation>
    <scope>IDENTIFICATION</scope>
</reference>
<feature type="signal peptide" evidence="10">
    <location>
        <begin position="1"/>
        <end position="18"/>
    </location>
</feature>
<dbReference type="PANTHER" id="PTHR23267">
    <property type="entry name" value="IMMUNOGLOBULIN LIGHT CHAIN"/>
    <property type="match status" value="1"/>
</dbReference>
<dbReference type="SMART" id="SM00406">
    <property type="entry name" value="IGv"/>
    <property type="match status" value="1"/>
</dbReference>